<comment type="similarity">
    <text evidence="2">Belongs to the pseudouridine synthase RluA family.</text>
</comment>
<evidence type="ECO:0000313" key="6">
    <source>
        <dbReference type="EMBL" id="MFD1399301.1"/>
    </source>
</evidence>
<comment type="caution">
    <text evidence="6">The sequence shown here is derived from an EMBL/GenBank/DDBJ whole genome shotgun (WGS) entry which is preliminary data.</text>
</comment>
<organism evidence="6 7">
    <name type="scientific">Lacticaseibacillus suilingensis</name>
    <dbReference type="NCBI Taxonomy" id="2799577"/>
    <lineage>
        <taxon>Bacteria</taxon>
        <taxon>Bacillati</taxon>
        <taxon>Bacillota</taxon>
        <taxon>Bacilli</taxon>
        <taxon>Lactobacillales</taxon>
        <taxon>Lactobacillaceae</taxon>
        <taxon>Lacticaseibacillus</taxon>
    </lineage>
</organism>
<dbReference type="EMBL" id="JBHTOA010000031">
    <property type="protein sequence ID" value="MFD1399301.1"/>
    <property type="molecule type" value="Genomic_DNA"/>
</dbReference>
<dbReference type="CDD" id="cd02869">
    <property type="entry name" value="PseudoU_synth_RluA_like"/>
    <property type="match status" value="1"/>
</dbReference>
<protein>
    <recommendedName>
        <fullName evidence="3">RNA pseudouridylate synthase</fullName>
    </recommendedName>
    <alternativeName>
        <fullName evidence="4">RNA-uridine isomerase</fullName>
    </alternativeName>
</protein>
<keyword evidence="6" id="KW-0413">Isomerase</keyword>
<proteinExistence type="inferred from homology"/>
<keyword evidence="7" id="KW-1185">Reference proteome</keyword>
<dbReference type="Gene3D" id="3.30.2350.10">
    <property type="entry name" value="Pseudouridine synthase"/>
    <property type="match status" value="1"/>
</dbReference>
<evidence type="ECO:0000256" key="3">
    <source>
        <dbReference type="ARBA" id="ARBA00031870"/>
    </source>
</evidence>
<dbReference type="PANTHER" id="PTHR21600">
    <property type="entry name" value="MITOCHONDRIAL RNA PSEUDOURIDINE SYNTHASE"/>
    <property type="match status" value="1"/>
</dbReference>
<evidence type="ECO:0000256" key="2">
    <source>
        <dbReference type="ARBA" id="ARBA00010876"/>
    </source>
</evidence>
<name>A0ABW4BH29_9LACO</name>
<feature type="domain" description="Pseudouridine synthase RsuA/RluA-like" evidence="5">
    <location>
        <begin position="85"/>
        <end position="230"/>
    </location>
</feature>
<comment type="catalytic activity">
    <reaction evidence="1">
        <text>a uridine in RNA = a pseudouridine in RNA</text>
        <dbReference type="Rhea" id="RHEA:48348"/>
        <dbReference type="Rhea" id="RHEA-COMP:12068"/>
        <dbReference type="Rhea" id="RHEA-COMP:12069"/>
        <dbReference type="ChEBI" id="CHEBI:65314"/>
        <dbReference type="ChEBI" id="CHEBI:65315"/>
    </reaction>
</comment>
<evidence type="ECO:0000313" key="7">
    <source>
        <dbReference type="Proteomes" id="UP001597199"/>
    </source>
</evidence>
<dbReference type="InterPro" id="IPR050188">
    <property type="entry name" value="RluA_PseudoU_synthase"/>
</dbReference>
<dbReference type="InterPro" id="IPR006145">
    <property type="entry name" value="PsdUridine_synth_RsuA/RluA"/>
</dbReference>
<evidence type="ECO:0000256" key="4">
    <source>
        <dbReference type="ARBA" id="ARBA00033164"/>
    </source>
</evidence>
<sequence>MPEFEFHLLASAQPSVRALLTALQLPKKWQAHLRLTEGVLIAGQYRPFNQPVMAGEPVTLQFDAPAPLYQPELGKLAIAYEDASVIVVDKPAGMKPHPNQPDETGTLMNLVAGYLAPKPAYITHRLDMATSGLMLIAKDPLSQAILNQQLATKTMARRYQALVPRGIAASGDIALPIGLDPNDKRKRMVRADGLPAFTHFERLEETASSSRVLLTLGTGRTHQLRVHLAAIGYPIIGDPLYAPASTAERLMLHATSLTWRQPLTGQPLTATAMAPF</sequence>
<dbReference type="Pfam" id="PF00849">
    <property type="entry name" value="PseudoU_synth_2"/>
    <property type="match status" value="1"/>
</dbReference>
<dbReference type="PANTHER" id="PTHR21600:SF44">
    <property type="entry name" value="RIBOSOMAL LARGE SUBUNIT PSEUDOURIDINE SYNTHASE D"/>
    <property type="match status" value="1"/>
</dbReference>
<dbReference type="GO" id="GO:0016853">
    <property type="term" value="F:isomerase activity"/>
    <property type="evidence" value="ECO:0007669"/>
    <property type="project" value="UniProtKB-KW"/>
</dbReference>
<dbReference type="Proteomes" id="UP001597199">
    <property type="component" value="Unassembled WGS sequence"/>
</dbReference>
<evidence type="ECO:0000259" key="5">
    <source>
        <dbReference type="Pfam" id="PF00849"/>
    </source>
</evidence>
<accession>A0ABW4BH29</accession>
<evidence type="ECO:0000256" key="1">
    <source>
        <dbReference type="ARBA" id="ARBA00000073"/>
    </source>
</evidence>
<gene>
    <name evidence="6" type="ORF">ACFQ41_08250</name>
</gene>
<dbReference type="InterPro" id="IPR020103">
    <property type="entry name" value="PsdUridine_synth_cat_dom_sf"/>
</dbReference>
<dbReference type="SUPFAM" id="SSF55120">
    <property type="entry name" value="Pseudouridine synthase"/>
    <property type="match status" value="1"/>
</dbReference>
<dbReference type="RefSeq" id="WP_204118110.1">
    <property type="nucleotide sequence ID" value="NZ_BOLV01000002.1"/>
</dbReference>
<reference evidence="7" key="1">
    <citation type="journal article" date="2019" name="Int. J. Syst. Evol. Microbiol.">
        <title>The Global Catalogue of Microorganisms (GCM) 10K type strain sequencing project: providing services to taxonomists for standard genome sequencing and annotation.</title>
        <authorList>
            <consortium name="The Broad Institute Genomics Platform"/>
            <consortium name="The Broad Institute Genome Sequencing Center for Infectious Disease"/>
            <person name="Wu L."/>
            <person name="Ma J."/>
        </authorList>
    </citation>
    <scope>NUCLEOTIDE SEQUENCE [LARGE SCALE GENOMIC DNA]</scope>
    <source>
        <strain evidence="7">CCM 9110</strain>
    </source>
</reference>